<feature type="domain" description="Transposase IS30-like HTH" evidence="1">
    <location>
        <begin position="3"/>
        <end position="45"/>
    </location>
</feature>
<protein>
    <submittedName>
        <fullName evidence="2">Helix-turn-helix domain-containing protein</fullName>
    </submittedName>
</protein>
<dbReference type="RefSeq" id="WP_377788769.1">
    <property type="nucleotide sequence ID" value="NZ_JBHLYQ010000034.1"/>
</dbReference>
<proteinExistence type="predicted"/>
<evidence type="ECO:0000313" key="3">
    <source>
        <dbReference type="Proteomes" id="UP001589788"/>
    </source>
</evidence>
<dbReference type="Proteomes" id="UP001589788">
    <property type="component" value="Unassembled WGS sequence"/>
</dbReference>
<dbReference type="Pfam" id="PF13936">
    <property type="entry name" value="HTH_38"/>
    <property type="match status" value="1"/>
</dbReference>
<name>A0ABV6C1G0_9ACTN</name>
<dbReference type="PANTHER" id="PTHR10948">
    <property type="entry name" value="TRANSPOSASE"/>
    <property type="match status" value="1"/>
</dbReference>
<reference evidence="2 3" key="1">
    <citation type="submission" date="2024-09" db="EMBL/GenBank/DDBJ databases">
        <authorList>
            <person name="Sun Q."/>
            <person name="Mori K."/>
        </authorList>
    </citation>
    <scope>NUCLEOTIDE SEQUENCE [LARGE SCALE GENOMIC DNA]</scope>
    <source>
        <strain evidence="2 3">JCM 15389</strain>
    </source>
</reference>
<evidence type="ECO:0000313" key="2">
    <source>
        <dbReference type="EMBL" id="MFC0081514.1"/>
    </source>
</evidence>
<keyword evidence="3" id="KW-1185">Reference proteome</keyword>
<sequence length="86" mass="9726">MPGRRLELGEREEIRVGLVRGESLRQIARHIERPVSTIAREVDRNGGRTRSVAACAQLRAERCARRPKTRGSEQILRWPGVSPGAW</sequence>
<comment type="caution">
    <text evidence="2">The sequence shown here is derived from an EMBL/GenBank/DDBJ whole genome shotgun (WGS) entry which is preliminary data.</text>
</comment>
<organism evidence="2 3">
    <name type="scientific">Aciditerrimonas ferrireducens</name>
    <dbReference type="NCBI Taxonomy" id="667306"/>
    <lineage>
        <taxon>Bacteria</taxon>
        <taxon>Bacillati</taxon>
        <taxon>Actinomycetota</taxon>
        <taxon>Acidimicrobiia</taxon>
        <taxon>Acidimicrobiales</taxon>
        <taxon>Acidimicrobiaceae</taxon>
        <taxon>Aciditerrimonas</taxon>
    </lineage>
</organism>
<dbReference type="EMBL" id="JBHLYQ010000034">
    <property type="protein sequence ID" value="MFC0081514.1"/>
    <property type="molecule type" value="Genomic_DNA"/>
</dbReference>
<evidence type="ECO:0000259" key="1">
    <source>
        <dbReference type="Pfam" id="PF13936"/>
    </source>
</evidence>
<accession>A0ABV6C1G0</accession>
<dbReference type="InterPro" id="IPR025246">
    <property type="entry name" value="IS30-like_HTH"/>
</dbReference>
<dbReference type="PANTHER" id="PTHR10948:SF23">
    <property type="entry name" value="TRANSPOSASE INSI FOR INSERTION SEQUENCE ELEMENT IS30A-RELATED"/>
    <property type="match status" value="1"/>
</dbReference>
<gene>
    <name evidence="2" type="ORF">ACFFRE_05050</name>
</gene>
<dbReference type="InterPro" id="IPR051917">
    <property type="entry name" value="Transposase-Integrase"/>
</dbReference>